<comment type="caution">
    <text evidence="6">The sequence shown here is derived from an EMBL/GenBank/DDBJ whole genome shotgun (WGS) entry which is preliminary data.</text>
</comment>
<evidence type="ECO:0000313" key="7">
    <source>
        <dbReference type="Proteomes" id="UP001211907"/>
    </source>
</evidence>
<sequence>MAYFEKAKKSLVRAEIQSLRVVQALHLLAAFTFVKGQPIHGSIALTQTAQLSLHLKLEVDPDDSPWLQSLTEEEKDERRLVYWILYYTFKMIQLQTSSAFGFPDNFKSNTVKSHRSLPNQEFQSKTASVYHLCKLLDIMEQVLKHARKIPDSIELILSNNFHEDLLKTLAQWYTQVPRQFILTAENLVNFLASSERYCVLNLSNFYATTICILNRSKLYLTGKLKKATLSPSDFSNLFIAVKASLEMAHKIAQLCIQLIRFTPSVTNSESYTEIEAILTGGFWKQAIGLGITCFEAAAVLWYYYCRTDEVFSRYYISRAKTSEAKTREWIRQDMESLKSSLYLLETSLEFNILSIQTRASKPNRISPLLDCMEGMITEMVKVDAGGKLKLDQSNSEVNSILLEMQTLSLEDDSNSIPVADAQDPRVFLGLLGMDVDGHIKWRGRYEESWRQFWMTK</sequence>
<evidence type="ECO:0008006" key="8">
    <source>
        <dbReference type="Google" id="ProtNLM"/>
    </source>
</evidence>
<evidence type="ECO:0000256" key="1">
    <source>
        <dbReference type="ARBA" id="ARBA00004123"/>
    </source>
</evidence>
<dbReference type="Proteomes" id="UP001211907">
    <property type="component" value="Unassembled WGS sequence"/>
</dbReference>
<keyword evidence="7" id="KW-1185">Reference proteome</keyword>
<keyword evidence="4" id="KW-0804">Transcription</keyword>
<organism evidence="6 7">
    <name type="scientific">Physocladia obscura</name>
    <dbReference type="NCBI Taxonomy" id="109957"/>
    <lineage>
        <taxon>Eukaryota</taxon>
        <taxon>Fungi</taxon>
        <taxon>Fungi incertae sedis</taxon>
        <taxon>Chytridiomycota</taxon>
        <taxon>Chytridiomycota incertae sedis</taxon>
        <taxon>Chytridiomycetes</taxon>
        <taxon>Chytridiales</taxon>
        <taxon>Chytriomycetaceae</taxon>
        <taxon>Physocladia</taxon>
    </lineage>
</organism>
<comment type="subcellular location">
    <subcellularLocation>
        <location evidence="1">Nucleus</location>
    </subcellularLocation>
</comment>
<evidence type="ECO:0000313" key="6">
    <source>
        <dbReference type="EMBL" id="KAJ3116035.1"/>
    </source>
</evidence>
<keyword evidence="5" id="KW-0539">Nucleus</keyword>
<proteinExistence type="predicted"/>
<dbReference type="InterPro" id="IPR050815">
    <property type="entry name" value="TF_fung"/>
</dbReference>
<dbReference type="PANTHER" id="PTHR47338">
    <property type="entry name" value="ZN(II)2CYS6 TRANSCRIPTION FACTOR (EUROFUNG)-RELATED"/>
    <property type="match status" value="1"/>
</dbReference>
<protein>
    <recommendedName>
        <fullName evidence="8">Transcription factor domain-containing protein</fullName>
    </recommendedName>
</protein>
<dbReference type="EMBL" id="JADGJH010001254">
    <property type="protein sequence ID" value="KAJ3116035.1"/>
    <property type="molecule type" value="Genomic_DNA"/>
</dbReference>
<evidence type="ECO:0000256" key="5">
    <source>
        <dbReference type="ARBA" id="ARBA00023242"/>
    </source>
</evidence>
<name>A0AAD5XB83_9FUNG</name>
<reference evidence="6" key="1">
    <citation type="submission" date="2020-05" db="EMBL/GenBank/DDBJ databases">
        <title>Phylogenomic resolution of chytrid fungi.</title>
        <authorList>
            <person name="Stajich J.E."/>
            <person name="Amses K."/>
            <person name="Simmons R."/>
            <person name="Seto K."/>
            <person name="Myers J."/>
            <person name="Bonds A."/>
            <person name="Quandt C.A."/>
            <person name="Barry K."/>
            <person name="Liu P."/>
            <person name="Grigoriev I."/>
            <person name="Longcore J.E."/>
            <person name="James T.Y."/>
        </authorList>
    </citation>
    <scope>NUCLEOTIDE SEQUENCE</scope>
    <source>
        <strain evidence="6">JEL0513</strain>
    </source>
</reference>
<gene>
    <name evidence="6" type="ORF">HK100_001175</name>
</gene>
<dbReference type="GO" id="GO:0000981">
    <property type="term" value="F:DNA-binding transcription factor activity, RNA polymerase II-specific"/>
    <property type="evidence" value="ECO:0007669"/>
    <property type="project" value="InterPro"/>
</dbReference>
<keyword evidence="2" id="KW-0479">Metal-binding</keyword>
<evidence type="ECO:0000256" key="3">
    <source>
        <dbReference type="ARBA" id="ARBA00023015"/>
    </source>
</evidence>
<dbReference type="GO" id="GO:0005634">
    <property type="term" value="C:nucleus"/>
    <property type="evidence" value="ECO:0007669"/>
    <property type="project" value="UniProtKB-SubCell"/>
</dbReference>
<accession>A0AAD5XB83</accession>
<evidence type="ECO:0000256" key="2">
    <source>
        <dbReference type="ARBA" id="ARBA00022723"/>
    </source>
</evidence>
<dbReference type="GO" id="GO:0046872">
    <property type="term" value="F:metal ion binding"/>
    <property type="evidence" value="ECO:0007669"/>
    <property type="project" value="UniProtKB-KW"/>
</dbReference>
<keyword evidence="3" id="KW-0805">Transcription regulation</keyword>
<dbReference type="CDD" id="cd12148">
    <property type="entry name" value="fungal_TF_MHR"/>
    <property type="match status" value="1"/>
</dbReference>
<dbReference type="AlphaFoldDB" id="A0AAD5XB83"/>
<dbReference type="PANTHER" id="PTHR47338:SF5">
    <property type="entry name" value="ZN(II)2CYS6 TRANSCRIPTION FACTOR (EUROFUNG)"/>
    <property type="match status" value="1"/>
</dbReference>
<evidence type="ECO:0000256" key="4">
    <source>
        <dbReference type="ARBA" id="ARBA00023163"/>
    </source>
</evidence>